<feature type="region of interest" description="Disordered" evidence="1">
    <location>
        <begin position="560"/>
        <end position="625"/>
    </location>
</feature>
<proteinExistence type="predicted"/>
<sequence>MSSVHLPALQGASRSDAPAPSPLREARVPMSYRMDAWDFVDQQDSSPLFNGRIPAEIRTLIFEFTLAESTVPALDRPVPHAFFARDDHEKLDDEANMETSPAGQADDQTEDEGAVQTSDSSEDRPAPAVQMPPASFLFRSRDVTSGWDWLRPGFSGHRKVHTALLRTCRRVYMETYQLPSQGSKIFYTAKGPTWCSQSPNEYLSGLAPEAARHIRNLHIFLEPSFLDSELVDLVTGMQRTLRRFGRNRLPRSALPIPQPQTLNLPPFFTAHYHSFNIPPQAPAINPPPVGLLYQIPLPGNPSQMLNVYQHPPLGPGNPQGSPWEPYEPQDTDPAAVMRAWHLTEHLTSLRIYMRRTDWPSWEHNAPLVISPFVVSPYPTTPRRMRASMRDSFEADQKVEPQLRYLSPSIFREWGCWGLLFLQMPKLQTLSIDFETSEDKKSEMETIVDWAHQHWRFPVLRRLAGDSRDPFSRESLRRGRFVRPVSLASWSEDLETLTAADEPVQKTSWRGLPYHFAEQCPVCNVKWDTPNGTPDCAECNKKHRLTSLGKGPQLLVWTVNWTRKVPPKDPEAGANTGESSREPEDQLRPGRVPDPREDGAPANSEGIESHILAMLPEDAQHGTRRQRELDELMNREVVL</sequence>
<feature type="compositionally biased region" description="Basic and acidic residues" evidence="1">
    <location>
        <begin position="578"/>
        <end position="598"/>
    </location>
</feature>
<evidence type="ECO:0000313" key="3">
    <source>
        <dbReference type="Proteomes" id="UP001265746"/>
    </source>
</evidence>
<name>A0AAD9SQ38_PHOAM</name>
<comment type="caution">
    <text evidence="2">The sequence shown here is derived from an EMBL/GenBank/DDBJ whole genome shotgun (WGS) entry which is preliminary data.</text>
</comment>
<feature type="region of interest" description="Disordered" evidence="1">
    <location>
        <begin position="89"/>
        <end position="131"/>
    </location>
</feature>
<feature type="region of interest" description="Disordered" evidence="1">
    <location>
        <begin position="1"/>
        <end position="23"/>
    </location>
</feature>
<accession>A0AAD9SQ38</accession>
<gene>
    <name evidence="2" type="ORF">N8I77_001224</name>
</gene>
<evidence type="ECO:0000256" key="1">
    <source>
        <dbReference type="SAM" id="MobiDB-lite"/>
    </source>
</evidence>
<dbReference type="Proteomes" id="UP001265746">
    <property type="component" value="Unassembled WGS sequence"/>
</dbReference>
<dbReference type="EMBL" id="JAUJFL010000001">
    <property type="protein sequence ID" value="KAK2614391.1"/>
    <property type="molecule type" value="Genomic_DNA"/>
</dbReference>
<keyword evidence="3" id="KW-1185">Reference proteome</keyword>
<dbReference type="AlphaFoldDB" id="A0AAD9SQ38"/>
<evidence type="ECO:0000313" key="2">
    <source>
        <dbReference type="EMBL" id="KAK2614391.1"/>
    </source>
</evidence>
<reference evidence="2" key="1">
    <citation type="submission" date="2023-06" db="EMBL/GenBank/DDBJ databases">
        <authorList>
            <person name="Noh H."/>
        </authorList>
    </citation>
    <scope>NUCLEOTIDE SEQUENCE</scope>
    <source>
        <strain evidence="2">DUCC20226</strain>
    </source>
</reference>
<protein>
    <submittedName>
        <fullName evidence="2">Uncharacterized protein</fullName>
    </submittedName>
</protein>
<organism evidence="2 3">
    <name type="scientific">Phomopsis amygdali</name>
    <name type="common">Fusicoccum amygdali</name>
    <dbReference type="NCBI Taxonomy" id="1214568"/>
    <lineage>
        <taxon>Eukaryota</taxon>
        <taxon>Fungi</taxon>
        <taxon>Dikarya</taxon>
        <taxon>Ascomycota</taxon>
        <taxon>Pezizomycotina</taxon>
        <taxon>Sordariomycetes</taxon>
        <taxon>Sordariomycetidae</taxon>
        <taxon>Diaporthales</taxon>
        <taxon>Diaporthaceae</taxon>
        <taxon>Diaporthe</taxon>
    </lineage>
</organism>